<dbReference type="InterPro" id="IPR011250">
    <property type="entry name" value="OMP/PagP_B-barrel"/>
</dbReference>
<evidence type="ECO:0000313" key="5">
    <source>
        <dbReference type="Proteomes" id="UP001440612"/>
    </source>
</evidence>
<evidence type="ECO:0000256" key="2">
    <source>
        <dbReference type="SAM" id="SignalP"/>
    </source>
</evidence>
<keyword evidence="5" id="KW-1185">Reference proteome</keyword>
<feature type="chain" id="PRO_5046685321" evidence="2">
    <location>
        <begin position="23"/>
        <end position="211"/>
    </location>
</feature>
<protein>
    <submittedName>
        <fullName evidence="4">Outer membrane protein</fullName>
    </submittedName>
</protein>
<dbReference type="EMBL" id="CP150951">
    <property type="protein sequence ID" value="WZC50749.1"/>
    <property type="molecule type" value="Genomic_DNA"/>
</dbReference>
<accession>A0ABZ2V9I7</accession>
<sequence length="211" mass="22033">MKNYRLHSIILTAIASASTASAGGLSEPIIPVLQAVPPAIVPPNDWYVGAQVGAISADLPFIIVEGPLGTEEASGTLYGLHAGVQRAFGAMKAGVELDYNTTSDVLEADESGATLDLETLMHLKLRAGADVGPAFLYGTAGLAYASGEAETAGFTYELSDTAPFFGIGADVMVSQNISVGGEVLMHQFDDVDDTGLDIEFTTAMLRVSYHF</sequence>
<evidence type="ECO:0000256" key="1">
    <source>
        <dbReference type="ARBA" id="ARBA00022729"/>
    </source>
</evidence>
<dbReference type="InterPro" id="IPR027385">
    <property type="entry name" value="Beta-barrel_OMP"/>
</dbReference>
<feature type="domain" description="Outer membrane protein beta-barrel" evidence="3">
    <location>
        <begin position="42"/>
        <end position="211"/>
    </location>
</feature>
<evidence type="ECO:0000313" key="4">
    <source>
        <dbReference type="EMBL" id="WZC50749.1"/>
    </source>
</evidence>
<proteinExistence type="predicted"/>
<name>A0ABZ2V9I7_9RHOB</name>
<dbReference type="Pfam" id="PF13505">
    <property type="entry name" value="OMP_b-brl"/>
    <property type="match status" value="1"/>
</dbReference>
<feature type="signal peptide" evidence="2">
    <location>
        <begin position="1"/>
        <end position="22"/>
    </location>
</feature>
<keyword evidence="1 2" id="KW-0732">Signal</keyword>
<reference evidence="5" key="1">
    <citation type="submission" date="2024-04" db="EMBL/GenBank/DDBJ databases">
        <title>Phylogenomic analyses of a clade within the roseobacter group suggest taxonomic reassignments of species of the genera Aestuariivita, Citreicella, Loktanella, Nautella, Pelagibaca, Ruegeria, Thalassobius, Thiobacimonas and Tropicibacter, and the proposal o.</title>
        <authorList>
            <person name="Jeon C.O."/>
        </authorList>
    </citation>
    <scope>NUCLEOTIDE SEQUENCE [LARGE SCALE GENOMIC DNA]</scope>
    <source>
        <strain evidence="5">BS5-3</strain>
    </source>
</reference>
<dbReference type="RefSeq" id="WP_341368850.1">
    <property type="nucleotide sequence ID" value="NZ_CP150951.2"/>
</dbReference>
<dbReference type="Proteomes" id="UP001440612">
    <property type="component" value="Chromosome"/>
</dbReference>
<dbReference type="Gene3D" id="2.40.160.20">
    <property type="match status" value="1"/>
</dbReference>
<gene>
    <name evidence="4" type="ORF">AABB29_09115</name>
</gene>
<organism evidence="4 5">
    <name type="scientific">Yoonia phaeophyticola</name>
    <dbReference type="NCBI Taxonomy" id="3137369"/>
    <lineage>
        <taxon>Bacteria</taxon>
        <taxon>Pseudomonadati</taxon>
        <taxon>Pseudomonadota</taxon>
        <taxon>Alphaproteobacteria</taxon>
        <taxon>Rhodobacterales</taxon>
        <taxon>Paracoccaceae</taxon>
        <taxon>Yoonia</taxon>
    </lineage>
</organism>
<dbReference type="SUPFAM" id="SSF56925">
    <property type="entry name" value="OMPA-like"/>
    <property type="match status" value="1"/>
</dbReference>
<evidence type="ECO:0000259" key="3">
    <source>
        <dbReference type="Pfam" id="PF13505"/>
    </source>
</evidence>